<evidence type="ECO:0000313" key="2">
    <source>
        <dbReference type="Proteomes" id="UP000002215"/>
    </source>
</evidence>
<accession>A0A979G691</accession>
<proteinExistence type="predicted"/>
<protein>
    <submittedName>
        <fullName evidence="1">Uncharacterized protein</fullName>
    </submittedName>
</protein>
<evidence type="ECO:0000313" key="1">
    <source>
        <dbReference type="EMBL" id="ACU61481.1"/>
    </source>
</evidence>
<reference evidence="2" key="1">
    <citation type="submission" date="2009-08" db="EMBL/GenBank/DDBJ databases">
        <title>The complete genome of Chitinophaga pinensis DSM 2588.</title>
        <authorList>
            <consortium name="US DOE Joint Genome Institute (JGI-PGF)"/>
            <person name="Lucas S."/>
            <person name="Copeland A."/>
            <person name="Lapidus A."/>
            <person name="Glavina del Rio T."/>
            <person name="Dalin E."/>
            <person name="Tice H."/>
            <person name="Bruce D."/>
            <person name="Goodwin L."/>
            <person name="Pitluck S."/>
            <person name="Kyrpides N."/>
            <person name="Mavromatis K."/>
            <person name="Ivanova N."/>
            <person name="Mikhailova N."/>
            <person name="Sims D."/>
            <person name="Meinche L."/>
            <person name="Brettin T."/>
            <person name="Detter J.C."/>
            <person name="Han C."/>
            <person name="Larimer F."/>
            <person name="Land M."/>
            <person name="Hauser L."/>
            <person name="Markowitz V."/>
            <person name="Cheng J.-F."/>
            <person name="Hugenholtz P."/>
            <person name="Woyke T."/>
            <person name="Wu D."/>
            <person name="Spring S."/>
            <person name="Klenk H.-P."/>
            <person name="Eisen J.A."/>
        </authorList>
    </citation>
    <scope>NUCLEOTIDE SEQUENCE [LARGE SCALE GENOMIC DNA]</scope>
    <source>
        <strain evidence="2">ATCC 43595 / DSM 2588 / LMG 13176 / NBRC 15968 / NCIMB 11800 / UQM 2034</strain>
    </source>
</reference>
<dbReference type="EMBL" id="CP001699">
    <property type="protein sequence ID" value="ACU61481.1"/>
    <property type="molecule type" value="Genomic_DNA"/>
</dbReference>
<name>A0A979G691_CHIPD</name>
<gene>
    <name evidence="1" type="ordered locus">Cpin_4020</name>
</gene>
<dbReference type="KEGG" id="cpi:Cpin_4020"/>
<sequence length="60" mass="7188">MNSIEGLQYRIIEMTRIDVHEDIGYNKQNRSSSERPRYRMAKMMKIRSYGKPNTNDYDSV</sequence>
<reference evidence="1 2" key="2">
    <citation type="journal article" date="2010" name="Stand. Genomic Sci.">
        <title>Complete genome sequence of Chitinophaga pinensis type strain (UQM 2034).</title>
        <authorList>
            <person name="Glavina Del Rio T."/>
            <person name="Abt B."/>
            <person name="Spring S."/>
            <person name="Lapidus A."/>
            <person name="Nolan M."/>
            <person name="Tice H."/>
            <person name="Copeland A."/>
            <person name="Cheng J.F."/>
            <person name="Chen F."/>
            <person name="Bruce D."/>
            <person name="Goodwin L."/>
            <person name="Pitluck S."/>
            <person name="Ivanova N."/>
            <person name="Mavromatis K."/>
            <person name="Mikhailova N."/>
            <person name="Pati A."/>
            <person name="Chen A."/>
            <person name="Palaniappan K."/>
            <person name="Land M."/>
            <person name="Hauser L."/>
            <person name="Chang Y.J."/>
            <person name="Jeffries C.D."/>
            <person name="Chain P."/>
            <person name="Saunders E."/>
            <person name="Detter J.C."/>
            <person name="Brettin T."/>
            <person name="Rohde M."/>
            <person name="Goker M."/>
            <person name="Bristow J."/>
            <person name="Eisen J.A."/>
            <person name="Markowitz V."/>
            <person name="Hugenholtz P."/>
            <person name="Kyrpides N.C."/>
            <person name="Klenk H.P."/>
            <person name="Lucas S."/>
        </authorList>
    </citation>
    <scope>NUCLEOTIDE SEQUENCE [LARGE SCALE GENOMIC DNA]</scope>
    <source>
        <strain evidence="2">ATCC 43595 / DSM 2588 / LMG 13176 / NBRC 15968 / NCIMB 11800 / UQM 2034</strain>
    </source>
</reference>
<organism evidence="1 2">
    <name type="scientific">Chitinophaga pinensis (strain ATCC 43595 / DSM 2588 / LMG 13176 / NBRC 15968 / NCIMB 11800 / UQM 2034)</name>
    <dbReference type="NCBI Taxonomy" id="485918"/>
    <lineage>
        <taxon>Bacteria</taxon>
        <taxon>Pseudomonadati</taxon>
        <taxon>Bacteroidota</taxon>
        <taxon>Chitinophagia</taxon>
        <taxon>Chitinophagales</taxon>
        <taxon>Chitinophagaceae</taxon>
        <taxon>Chitinophaga</taxon>
    </lineage>
</organism>
<dbReference type="AlphaFoldDB" id="A0A979G691"/>
<dbReference type="Proteomes" id="UP000002215">
    <property type="component" value="Chromosome"/>
</dbReference>